<proteinExistence type="predicted"/>
<accession>A0A4Z1PG21</accession>
<evidence type="ECO:0000313" key="2">
    <source>
        <dbReference type="Proteomes" id="UP000298493"/>
    </source>
</evidence>
<reference evidence="1 2" key="1">
    <citation type="submission" date="2019-04" db="EMBL/GenBank/DDBJ databases">
        <title>High contiguity whole genome sequence and gene annotation resource for two Venturia nashicola isolates.</title>
        <authorList>
            <person name="Prokchorchik M."/>
            <person name="Won K."/>
            <person name="Lee Y."/>
            <person name="Choi E.D."/>
            <person name="Segonzac C."/>
            <person name="Sohn K.H."/>
        </authorList>
    </citation>
    <scope>NUCLEOTIDE SEQUENCE [LARGE SCALE GENOMIC DNA]</scope>
    <source>
        <strain evidence="1 2">PRI2</strain>
    </source>
</reference>
<organism evidence="1 2">
    <name type="scientific">Venturia nashicola</name>
    <dbReference type="NCBI Taxonomy" id="86259"/>
    <lineage>
        <taxon>Eukaryota</taxon>
        <taxon>Fungi</taxon>
        <taxon>Dikarya</taxon>
        <taxon>Ascomycota</taxon>
        <taxon>Pezizomycotina</taxon>
        <taxon>Dothideomycetes</taxon>
        <taxon>Pleosporomycetidae</taxon>
        <taxon>Venturiales</taxon>
        <taxon>Venturiaceae</taxon>
        <taxon>Venturia</taxon>
    </lineage>
</organism>
<dbReference type="AlphaFoldDB" id="A0A4Z1PG21"/>
<keyword evidence="2" id="KW-1185">Reference proteome</keyword>
<gene>
    <name evidence="1" type="ORF">E6O75_ATG05318</name>
</gene>
<protein>
    <submittedName>
        <fullName evidence="1">Uncharacterized protein</fullName>
    </submittedName>
</protein>
<comment type="caution">
    <text evidence="1">The sequence shown here is derived from an EMBL/GenBank/DDBJ whole genome shotgun (WGS) entry which is preliminary data.</text>
</comment>
<dbReference type="Proteomes" id="UP000298493">
    <property type="component" value="Unassembled WGS sequence"/>
</dbReference>
<name>A0A4Z1PG21_9PEZI</name>
<dbReference type="EMBL" id="SNSC02000010">
    <property type="protein sequence ID" value="TID20554.1"/>
    <property type="molecule type" value="Genomic_DNA"/>
</dbReference>
<sequence>MRAAKGIFKDVEFKESLCGLESVQSRISNASIYVGSAAVQPQLFLIQRPDIDLDVKESITIFFLYSKRDGSFA</sequence>
<evidence type="ECO:0000313" key="1">
    <source>
        <dbReference type="EMBL" id="TID20554.1"/>
    </source>
</evidence>